<organism evidence="2 3">
    <name type="scientific">Platanthera zijinensis</name>
    <dbReference type="NCBI Taxonomy" id="2320716"/>
    <lineage>
        <taxon>Eukaryota</taxon>
        <taxon>Viridiplantae</taxon>
        <taxon>Streptophyta</taxon>
        <taxon>Embryophyta</taxon>
        <taxon>Tracheophyta</taxon>
        <taxon>Spermatophyta</taxon>
        <taxon>Magnoliopsida</taxon>
        <taxon>Liliopsida</taxon>
        <taxon>Asparagales</taxon>
        <taxon>Orchidaceae</taxon>
        <taxon>Orchidoideae</taxon>
        <taxon>Orchideae</taxon>
        <taxon>Orchidinae</taxon>
        <taxon>Platanthera</taxon>
    </lineage>
</organism>
<keyword evidence="3" id="KW-1185">Reference proteome</keyword>
<proteinExistence type="predicted"/>
<accession>A0AAP0FU29</accession>
<reference evidence="2 3" key="1">
    <citation type="journal article" date="2022" name="Nat. Plants">
        <title>Genomes of leafy and leafless Platanthera orchids illuminate the evolution of mycoheterotrophy.</title>
        <authorList>
            <person name="Li M.H."/>
            <person name="Liu K.W."/>
            <person name="Li Z."/>
            <person name="Lu H.C."/>
            <person name="Ye Q.L."/>
            <person name="Zhang D."/>
            <person name="Wang J.Y."/>
            <person name="Li Y.F."/>
            <person name="Zhong Z.M."/>
            <person name="Liu X."/>
            <person name="Yu X."/>
            <person name="Liu D.K."/>
            <person name="Tu X.D."/>
            <person name="Liu B."/>
            <person name="Hao Y."/>
            <person name="Liao X.Y."/>
            <person name="Jiang Y.T."/>
            <person name="Sun W.H."/>
            <person name="Chen J."/>
            <person name="Chen Y.Q."/>
            <person name="Ai Y."/>
            <person name="Zhai J.W."/>
            <person name="Wu S.S."/>
            <person name="Zhou Z."/>
            <person name="Hsiao Y.Y."/>
            <person name="Wu W.L."/>
            <person name="Chen Y.Y."/>
            <person name="Lin Y.F."/>
            <person name="Hsu J.L."/>
            <person name="Li C.Y."/>
            <person name="Wang Z.W."/>
            <person name="Zhao X."/>
            <person name="Zhong W.Y."/>
            <person name="Ma X.K."/>
            <person name="Ma L."/>
            <person name="Huang J."/>
            <person name="Chen G.Z."/>
            <person name="Huang M.Z."/>
            <person name="Huang L."/>
            <person name="Peng D.H."/>
            <person name="Luo Y.B."/>
            <person name="Zou S.Q."/>
            <person name="Chen S.P."/>
            <person name="Lan S."/>
            <person name="Tsai W.C."/>
            <person name="Van de Peer Y."/>
            <person name="Liu Z.J."/>
        </authorList>
    </citation>
    <scope>NUCLEOTIDE SEQUENCE [LARGE SCALE GENOMIC DNA]</scope>
    <source>
        <strain evidence="2">Lor287</strain>
    </source>
</reference>
<evidence type="ECO:0000313" key="2">
    <source>
        <dbReference type="EMBL" id="KAK8914391.1"/>
    </source>
</evidence>
<name>A0AAP0FU29_9ASPA</name>
<feature type="domain" description="Glycerol-3-phosphate acyltransferase RAM2/GPAT1-8 HAD-like" evidence="1">
    <location>
        <begin position="1"/>
        <end position="50"/>
    </location>
</feature>
<evidence type="ECO:0000313" key="3">
    <source>
        <dbReference type="Proteomes" id="UP001418222"/>
    </source>
</evidence>
<sequence>MIYAAATGIPISDIKLVARALLLRFYVADVLADSYRIFRACQRRRVVVSEPNSDGGAICEGVFWRG</sequence>
<dbReference type="EMBL" id="JBBWWQ010000021">
    <property type="protein sequence ID" value="KAK8914391.1"/>
    <property type="molecule type" value="Genomic_DNA"/>
</dbReference>
<dbReference type="AlphaFoldDB" id="A0AAP0FU29"/>
<comment type="caution">
    <text evidence="2">The sequence shown here is derived from an EMBL/GenBank/DDBJ whole genome shotgun (WGS) entry which is preliminary data.</text>
</comment>
<gene>
    <name evidence="2" type="primary">GPAT4</name>
    <name evidence="2" type="ORF">KSP39_PZI024289</name>
</gene>
<dbReference type="Pfam" id="PF23270">
    <property type="entry name" value="HAD_RAM2_N"/>
    <property type="match status" value="1"/>
</dbReference>
<protein>
    <submittedName>
        <fullName evidence="2">Glycerol-3-phosphate 2-O-acyltransferase 4</fullName>
    </submittedName>
</protein>
<dbReference type="InterPro" id="IPR056462">
    <property type="entry name" value="HAD_RAM2/GPAT1-8"/>
</dbReference>
<dbReference type="Proteomes" id="UP001418222">
    <property type="component" value="Unassembled WGS sequence"/>
</dbReference>
<evidence type="ECO:0000259" key="1">
    <source>
        <dbReference type="Pfam" id="PF23270"/>
    </source>
</evidence>